<feature type="transmembrane region" description="Helical" evidence="7">
    <location>
        <begin position="154"/>
        <end position="178"/>
    </location>
</feature>
<comment type="caution">
    <text evidence="8">The sequence shown here is derived from an EMBL/GenBank/DDBJ whole genome shotgun (WGS) entry which is preliminary data.</text>
</comment>
<sequence length="214" mass="21979">MEQTSLIAFAFAALLLNLSPGPSLFFVSARGMSQGKAAGAVSALGLASGSSIHALLAGLGVTAIVAKSAFIANAVALIGGGYILYLGWVSLKAAQDAGENNGTQTASMPQNSLLKLYLQAVSVEFLNPKTILFYLSILPGLILTGGYTPVQALLVSLIVPATALPIDMAAGLTGGMLARASQNNRIMSMVLNYVSGGALVFIGVIILYKHFMTS</sequence>
<dbReference type="Pfam" id="PF01810">
    <property type="entry name" value="LysE"/>
    <property type="match status" value="1"/>
</dbReference>
<feature type="transmembrane region" description="Helical" evidence="7">
    <location>
        <begin position="190"/>
        <end position="208"/>
    </location>
</feature>
<keyword evidence="4" id="KW-0029">Amino-acid transport</keyword>
<dbReference type="InterPro" id="IPR001123">
    <property type="entry name" value="LeuE-type"/>
</dbReference>
<dbReference type="EMBL" id="RJLR01000027">
    <property type="protein sequence ID" value="RNM04188.1"/>
    <property type="molecule type" value="Genomic_DNA"/>
</dbReference>
<dbReference type="PANTHER" id="PTHR30086:SF20">
    <property type="entry name" value="ARGININE EXPORTER PROTEIN ARGO-RELATED"/>
    <property type="match status" value="1"/>
</dbReference>
<evidence type="ECO:0000256" key="7">
    <source>
        <dbReference type="SAM" id="Phobius"/>
    </source>
</evidence>
<feature type="transmembrane region" description="Helical" evidence="7">
    <location>
        <begin position="39"/>
        <end position="64"/>
    </location>
</feature>
<evidence type="ECO:0000256" key="3">
    <source>
        <dbReference type="ARBA" id="ARBA00022692"/>
    </source>
</evidence>
<keyword evidence="5 7" id="KW-1133">Transmembrane helix</keyword>
<dbReference type="AlphaFoldDB" id="A0A3N0FWB3"/>
<evidence type="ECO:0000256" key="2">
    <source>
        <dbReference type="ARBA" id="ARBA00022475"/>
    </source>
</evidence>
<dbReference type="GO" id="GO:0005886">
    <property type="term" value="C:plasma membrane"/>
    <property type="evidence" value="ECO:0007669"/>
    <property type="project" value="UniProtKB-SubCell"/>
</dbReference>
<evidence type="ECO:0000256" key="5">
    <source>
        <dbReference type="ARBA" id="ARBA00022989"/>
    </source>
</evidence>
<evidence type="ECO:0000313" key="9">
    <source>
        <dbReference type="Proteomes" id="UP000276061"/>
    </source>
</evidence>
<evidence type="ECO:0000256" key="4">
    <source>
        <dbReference type="ARBA" id="ARBA00022970"/>
    </source>
</evidence>
<accession>A0A3N0FWB3</accession>
<evidence type="ECO:0000256" key="6">
    <source>
        <dbReference type="ARBA" id="ARBA00023136"/>
    </source>
</evidence>
<gene>
    <name evidence="8" type="ORF">EF878_16240</name>
</gene>
<reference evidence="8 9" key="1">
    <citation type="submission" date="2018-11" db="EMBL/GenBank/DDBJ databases">
        <title>Characterization of surface water Dickeya isolates.</title>
        <authorList>
            <person name="Van Gijsegem F."/>
            <person name="Pedron J."/>
        </authorList>
    </citation>
    <scope>NUCLEOTIDE SEQUENCE [LARGE SCALE GENOMIC DNA]</scope>
    <source>
        <strain evidence="8 9">FVG1-MFV-O17</strain>
    </source>
</reference>
<name>A0A3N0FWB3_9GAMM</name>
<keyword evidence="4" id="KW-0813">Transport</keyword>
<keyword evidence="2" id="KW-1003">Cell membrane</keyword>
<feature type="transmembrane region" description="Helical" evidence="7">
    <location>
        <begin position="70"/>
        <end position="91"/>
    </location>
</feature>
<feature type="transmembrane region" description="Helical" evidence="7">
    <location>
        <begin position="6"/>
        <end position="27"/>
    </location>
</feature>
<protein>
    <submittedName>
        <fullName evidence="8">LysE family translocator</fullName>
    </submittedName>
</protein>
<dbReference type="GO" id="GO:0015171">
    <property type="term" value="F:amino acid transmembrane transporter activity"/>
    <property type="evidence" value="ECO:0007669"/>
    <property type="project" value="TreeGrafter"/>
</dbReference>
<proteinExistence type="predicted"/>
<evidence type="ECO:0000313" key="8">
    <source>
        <dbReference type="EMBL" id="RNM04188.1"/>
    </source>
</evidence>
<dbReference type="OrthoDB" id="3175972at2"/>
<organism evidence="8 9">
    <name type="scientific">Dickeya undicola</name>
    <dbReference type="NCBI Taxonomy" id="1577887"/>
    <lineage>
        <taxon>Bacteria</taxon>
        <taxon>Pseudomonadati</taxon>
        <taxon>Pseudomonadota</taxon>
        <taxon>Gammaproteobacteria</taxon>
        <taxon>Enterobacterales</taxon>
        <taxon>Pectobacteriaceae</taxon>
        <taxon>Dickeya</taxon>
    </lineage>
</organism>
<feature type="transmembrane region" description="Helical" evidence="7">
    <location>
        <begin position="131"/>
        <end position="148"/>
    </location>
</feature>
<keyword evidence="6 7" id="KW-0472">Membrane</keyword>
<evidence type="ECO:0000256" key="1">
    <source>
        <dbReference type="ARBA" id="ARBA00004651"/>
    </source>
</evidence>
<keyword evidence="3 7" id="KW-0812">Transmembrane</keyword>
<dbReference type="PANTHER" id="PTHR30086">
    <property type="entry name" value="ARGININE EXPORTER PROTEIN ARGO"/>
    <property type="match status" value="1"/>
</dbReference>
<dbReference type="RefSeq" id="WP_123253062.1">
    <property type="nucleotide sequence ID" value="NZ_RJLR01000027.1"/>
</dbReference>
<comment type="subcellular location">
    <subcellularLocation>
        <location evidence="1">Cell membrane</location>
        <topology evidence="1">Multi-pass membrane protein</topology>
    </subcellularLocation>
</comment>
<dbReference type="Proteomes" id="UP000276061">
    <property type="component" value="Unassembled WGS sequence"/>
</dbReference>